<dbReference type="CDD" id="cd02440">
    <property type="entry name" value="AdoMet_MTases"/>
    <property type="match status" value="1"/>
</dbReference>
<organism evidence="5 6">
    <name type="scientific">Streptomyces olivaceiscleroticus</name>
    <dbReference type="NCBI Taxonomy" id="68245"/>
    <lineage>
        <taxon>Bacteria</taxon>
        <taxon>Bacillati</taxon>
        <taxon>Actinomycetota</taxon>
        <taxon>Actinomycetes</taxon>
        <taxon>Kitasatosporales</taxon>
        <taxon>Streptomycetaceae</taxon>
        <taxon>Streptomyces</taxon>
    </lineage>
</organism>
<dbReference type="SUPFAM" id="SSF53335">
    <property type="entry name" value="S-adenosyl-L-methionine-dependent methyltransferases"/>
    <property type="match status" value="1"/>
</dbReference>
<gene>
    <name evidence="4" type="primary">menG</name>
    <name evidence="5" type="ORF">GCM10010361_06440</name>
</gene>
<keyword evidence="1 4" id="KW-0489">Methyltransferase</keyword>
<dbReference type="NCBIfam" id="NF001241">
    <property type="entry name" value="PRK00216.1-2"/>
    <property type="match status" value="1"/>
</dbReference>
<dbReference type="GO" id="GO:0008168">
    <property type="term" value="F:methyltransferase activity"/>
    <property type="evidence" value="ECO:0007669"/>
    <property type="project" value="UniProtKB-KW"/>
</dbReference>
<dbReference type="EMBL" id="BAAABY010000007">
    <property type="protein sequence ID" value="GAA0445387.1"/>
    <property type="molecule type" value="Genomic_DNA"/>
</dbReference>
<dbReference type="Proteomes" id="UP001500909">
    <property type="component" value="Unassembled WGS sequence"/>
</dbReference>
<keyword evidence="3 4" id="KW-0949">S-adenosyl-L-methionine</keyword>
<comment type="function">
    <text evidence="4">Methyltransferase required for the conversion of demethylmenaquinol (DMKH2) to menaquinol (MKH2).</text>
</comment>
<feature type="binding site" evidence="4">
    <location>
        <begin position="100"/>
        <end position="101"/>
    </location>
    <ligand>
        <name>S-adenosyl-L-methionine</name>
        <dbReference type="ChEBI" id="CHEBI:59789"/>
    </ligand>
</feature>
<evidence type="ECO:0000256" key="3">
    <source>
        <dbReference type="ARBA" id="ARBA00022691"/>
    </source>
</evidence>
<comment type="catalytic activity">
    <reaction evidence="4">
        <text>a 2-demethylmenaquinol + S-adenosyl-L-methionine = a menaquinol + S-adenosyl-L-homocysteine + H(+)</text>
        <dbReference type="Rhea" id="RHEA:42640"/>
        <dbReference type="Rhea" id="RHEA-COMP:9539"/>
        <dbReference type="Rhea" id="RHEA-COMP:9563"/>
        <dbReference type="ChEBI" id="CHEBI:15378"/>
        <dbReference type="ChEBI" id="CHEBI:18151"/>
        <dbReference type="ChEBI" id="CHEBI:55437"/>
        <dbReference type="ChEBI" id="CHEBI:57856"/>
        <dbReference type="ChEBI" id="CHEBI:59789"/>
        <dbReference type="EC" id="2.1.1.163"/>
    </reaction>
</comment>
<evidence type="ECO:0000256" key="1">
    <source>
        <dbReference type="ARBA" id="ARBA00022603"/>
    </source>
</evidence>
<proteinExistence type="inferred from homology"/>
<feature type="binding site" evidence="4">
    <location>
        <position position="62"/>
    </location>
    <ligand>
        <name>S-adenosyl-L-methionine</name>
        <dbReference type="ChEBI" id="CHEBI:59789"/>
    </ligand>
</feature>
<dbReference type="RefSeq" id="WP_346092791.1">
    <property type="nucleotide sequence ID" value="NZ_BAAABY010000007.1"/>
</dbReference>
<dbReference type="PANTHER" id="PTHR43591:SF24">
    <property type="entry name" value="2-METHOXY-6-POLYPRENYL-1,4-BENZOQUINOL METHYLASE, MITOCHONDRIAL"/>
    <property type="match status" value="1"/>
</dbReference>
<protein>
    <recommendedName>
        <fullName evidence="4">Demethylmenaquinone methyltransferase</fullName>
        <ecNumber evidence="4">2.1.1.163</ecNumber>
    </recommendedName>
</protein>
<dbReference type="EC" id="2.1.1.163" evidence="4"/>
<keyword evidence="6" id="KW-1185">Reference proteome</keyword>
<dbReference type="PANTHER" id="PTHR43591">
    <property type="entry name" value="METHYLTRANSFERASE"/>
    <property type="match status" value="1"/>
</dbReference>
<dbReference type="PROSITE" id="PS01183">
    <property type="entry name" value="UBIE_1"/>
    <property type="match status" value="1"/>
</dbReference>
<comment type="pathway">
    <text evidence="4">Quinol/quinone metabolism; menaquinone biosynthesis; menaquinol from 1,4-dihydroxy-2-naphthoate: step 2/2.</text>
</comment>
<feature type="binding site" evidence="4">
    <location>
        <position position="80"/>
    </location>
    <ligand>
        <name>S-adenosyl-L-methionine</name>
        <dbReference type="ChEBI" id="CHEBI:59789"/>
    </ligand>
</feature>
<dbReference type="NCBIfam" id="TIGR01934">
    <property type="entry name" value="MenG_MenH_UbiE"/>
    <property type="match status" value="1"/>
</dbReference>
<keyword evidence="4" id="KW-0474">Menaquinone biosynthesis</keyword>
<evidence type="ECO:0000256" key="4">
    <source>
        <dbReference type="HAMAP-Rule" id="MF_01813"/>
    </source>
</evidence>
<comment type="caution">
    <text evidence="5">The sequence shown here is derived from an EMBL/GenBank/DDBJ whole genome shotgun (WGS) entry which is preliminary data.</text>
</comment>
<accession>A0ABN0ZER3</accession>
<name>A0ABN0ZER3_9ACTN</name>
<sequence>MSRATLEKDPDDVTRMFDEAAARYDRTNSLLSAGRDRAWRARARTVLGLRPGERCLDVACGTGVSTTELARSGATVIGVDRSPGMVARGADRPVDLHVADALALPFADDSFDAVTIMFGLRNVVDPVAALTEMARVTRPAGRLVVCEFSHPTWAPFRAVYLRYLMRGLPWIARKVSSNPDAYTYLSDTIRAWHDQQSLATAIREAGWSQVAWRDLSGGIVALHRALAPAGSAEE</sequence>
<dbReference type="GO" id="GO:0032259">
    <property type="term" value="P:methylation"/>
    <property type="evidence" value="ECO:0007669"/>
    <property type="project" value="UniProtKB-KW"/>
</dbReference>
<evidence type="ECO:0000313" key="6">
    <source>
        <dbReference type="Proteomes" id="UP001500909"/>
    </source>
</evidence>
<dbReference type="Pfam" id="PF01209">
    <property type="entry name" value="Ubie_methyltran"/>
    <property type="match status" value="1"/>
</dbReference>
<dbReference type="InterPro" id="IPR023576">
    <property type="entry name" value="UbiE/COQ5_MeTrFase_CS"/>
</dbReference>
<evidence type="ECO:0000313" key="5">
    <source>
        <dbReference type="EMBL" id="GAA0445387.1"/>
    </source>
</evidence>
<keyword evidence="2 4" id="KW-0808">Transferase</keyword>
<comment type="caution">
    <text evidence="4">Lacks conserved residue(s) required for the propagation of feature annotation.</text>
</comment>
<reference evidence="5 6" key="1">
    <citation type="journal article" date="2019" name="Int. J. Syst. Evol. Microbiol.">
        <title>The Global Catalogue of Microorganisms (GCM) 10K type strain sequencing project: providing services to taxonomists for standard genome sequencing and annotation.</title>
        <authorList>
            <consortium name="The Broad Institute Genomics Platform"/>
            <consortium name="The Broad Institute Genome Sequencing Center for Infectious Disease"/>
            <person name="Wu L."/>
            <person name="Ma J."/>
        </authorList>
    </citation>
    <scope>NUCLEOTIDE SEQUENCE [LARGE SCALE GENOMIC DNA]</scope>
    <source>
        <strain evidence="5 6">JCM 4805</strain>
    </source>
</reference>
<dbReference type="InterPro" id="IPR029063">
    <property type="entry name" value="SAM-dependent_MTases_sf"/>
</dbReference>
<dbReference type="InterPro" id="IPR004033">
    <property type="entry name" value="UbiE/COQ5_MeTrFase"/>
</dbReference>
<evidence type="ECO:0000256" key="2">
    <source>
        <dbReference type="ARBA" id="ARBA00022679"/>
    </source>
</evidence>
<comment type="similarity">
    <text evidence="4">Belongs to the class I-like SAM-binding methyltransferase superfamily. MenG/UbiE family.</text>
</comment>
<dbReference type="Gene3D" id="3.40.50.150">
    <property type="entry name" value="Vaccinia Virus protein VP39"/>
    <property type="match status" value="1"/>
</dbReference>
<dbReference type="HAMAP" id="MF_01813">
    <property type="entry name" value="MenG_UbiE_methyltr"/>
    <property type="match status" value="1"/>
</dbReference>
<dbReference type="PROSITE" id="PS51608">
    <property type="entry name" value="SAM_MT_UBIE"/>
    <property type="match status" value="1"/>
</dbReference>